<dbReference type="PANTHER" id="PTHR38731">
    <property type="entry name" value="LIPL45-RELATED LIPOPROTEIN-RELATED"/>
    <property type="match status" value="1"/>
</dbReference>
<dbReference type="AlphaFoldDB" id="A0A2K2FU10"/>
<dbReference type="InterPro" id="IPR018392">
    <property type="entry name" value="LysM"/>
</dbReference>
<dbReference type="Proteomes" id="UP000236327">
    <property type="component" value="Unassembled WGS sequence"/>
</dbReference>
<dbReference type="Gene3D" id="3.10.350.10">
    <property type="entry name" value="LysM domain"/>
    <property type="match status" value="1"/>
</dbReference>
<name>A0A2K2FU10_9SPHN</name>
<feature type="domain" description="LysM" evidence="2">
    <location>
        <begin position="56"/>
        <end position="103"/>
    </location>
</feature>
<sequence>MDTDLKPWPRRIRKPAAAALLLLAAIGGNGAVAAPDRAADRAPDHTSAAEAASPDVRYVVRPGDNLFRFAANYLVRTDDYRIVQKLNRVADPLRLPVGMVLVIPRRLLRHEAVKGTVHSMRGAVRIGGKPASVGMAVGEGMLIETGQKSFVTLTLPDATTIALPSQSAVRVQRLRRVVFESHVERLFAIEHGRASATVTPMTDPLSDFRFSTPRAVTSVRGTHFRMGYDAQAGLATSEVLEGKVGFDTGQDSTQTLPAGFGTTSELASPVALLPAPEFLMPGTPQTADGLFFALKPLPGAVAYHVQIARDDRFLEVVDEATSTSSQVRFASLPDGAYFVRATAIDSNELEGEPAGYRFQRQLQRMRMGIDMGWVGPYRQYLFWWDTRDATSARFRFQLAKAGKEERPIVDMPELSNTSQTVIDIPRGRYRWRVQTSRVVEGKISAEWSDYGELRVESR</sequence>
<evidence type="ECO:0000259" key="2">
    <source>
        <dbReference type="PROSITE" id="PS51782"/>
    </source>
</evidence>
<keyword evidence="4" id="KW-1185">Reference proteome</keyword>
<gene>
    <name evidence="3" type="ORF">A8V01_10345</name>
</gene>
<dbReference type="Gene3D" id="2.60.40.10">
    <property type="entry name" value="Immunoglobulins"/>
    <property type="match status" value="1"/>
</dbReference>
<accession>A0A2K2FU10</accession>
<protein>
    <submittedName>
        <fullName evidence="3">Peptidoglycan-binding protein</fullName>
    </submittedName>
</protein>
<evidence type="ECO:0000313" key="4">
    <source>
        <dbReference type="Proteomes" id="UP000236327"/>
    </source>
</evidence>
<dbReference type="CDD" id="cd00118">
    <property type="entry name" value="LysM"/>
    <property type="match status" value="1"/>
</dbReference>
<dbReference type="OrthoDB" id="9813091at2"/>
<dbReference type="InterPro" id="IPR006860">
    <property type="entry name" value="FecR"/>
</dbReference>
<dbReference type="Gene3D" id="2.60.120.1440">
    <property type="match status" value="1"/>
</dbReference>
<keyword evidence="1" id="KW-0732">Signal</keyword>
<dbReference type="PROSITE" id="PS51782">
    <property type="entry name" value="LYSM"/>
    <property type="match status" value="1"/>
</dbReference>
<comment type="caution">
    <text evidence="3">The sequence shown here is derived from an EMBL/GenBank/DDBJ whole genome shotgun (WGS) entry which is preliminary data.</text>
</comment>
<feature type="chain" id="PRO_5014431397" evidence="1">
    <location>
        <begin position="34"/>
        <end position="458"/>
    </location>
</feature>
<dbReference type="PIRSF" id="PIRSF029644">
    <property type="entry name" value="UCP029644"/>
    <property type="match status" value="1"/>
</dbReference>
<evidence type="ECO:0000256" key="1">
    <source>
        <dbReference type="SAM" id="SignalP"/>
    </source>
</evidence>
<reference evidence="3 4" key="1">
    <citation type="submission" date="2016-05" db="EMBL/GenBank/DDBJ databases">
        <title>Complete genome sequence of Novosphingobium guangzhouense SA925(T).</title>
        <authorList>
            <person name="Sha S."/>
        </authorList>
    </citation>
    <scope>NUCLEOTIDE SEQUENCE [LARGE SCALE GENOMIC DNA]</scope>
    <source>
        <strain evidence="3 4">SA925</strain>
    </source>
</reference>
<dbReference type="EMBL" id="LYMM01000084">
    <property type="protein sequence ID" value="PNU02250.1"/>
    <property type="molecule type" value="Genomic_DNA"/>
</dbReference>
<dbReference type="SMART" id="SM00257">
    <property type="entry name" value="LysM"/>
    <property type="match status" value="1"/>
</dbReference>
<dbReference type="PANTHER" id="PTHR38731:SF1">
    <property type="entry name" value="FECR PROTEIN DOMAIN-CONTAINING PROTEIN"/>
    <property type="match status" value="1"/>
</dbReference>
<feature type="signal peptide" evidence="1">
    <location>
        <begin position="1"/>
        <end position="33"/>
    </location>
</feature>
<dbReference type="InterPro" id="IPR013783">
    <property type="entry name" value="Ig-like_fold"/>
</dbReference>
<dbReference type="InterPro" id="IPR016930">
    <property type="entry name" value="UCP029644"/>
</dbReference>
<dbReference type="InterPro" id="IPR036779">
    <property type="entry name" value="LysM_dom_sf"/>
</dbReference>
<organism evidence="3 4">
    <name type="scientific">Novosphingobium guangzhouense</name>
    <dbReference type="NCBI Taxonomy" id="1850347"/>
    <lineage>
        <taxon>Bacteria</taxon>
        <taxon>Pseudomonadati</taxon>
        <taxon>Pseudomonadota</taxon>
        <taxon>Alphaproteobacteria</taxon>
        <taxon>Sphingomonadales</taxon>
        <taxon>Sphingomonadaceae</taxon>
        <taxon>Novosphingobium</taxon>
    </lineage>
</organism>
<dbReference type="Pfam" id="PF04773">
    <property type="entry name" value="FecR"/>
    <property type="match status" value="1"/>
</dbReference>
<evidence type="ECO:0000313" key="3">
    <source>
        <dbReference type="EMBL" id="PNU02250.1"/>
    </source>
</evidence>
<dbReference type="Pfam" id="PF01476">
    <property type="entry name" value="LysM"/>
    <property type="match status" value="1"/>
</dbReference>
<proteinExistence type="predicted"/>